<feature type="compositionally biased region" description="Basic and acidic residues" evidence="1">
    <location>
        <begin position="517"/>
        <end position="527"/>
    </location>
</feature>
<evidence type="ECO:0000313" key="4">
    <source>
        <dbReference type="EMBL" id="EYF06752.1"/>
    </source>
</evidence>
<dbReference type="eggNOG" id="COG0318">
    <property type="taxonomic scope" value="Bacteria"/>
</dbReference>
<dbReference type="Gene3D" id="3.30.300.30">
    <property type="match status" value="1"/>
</dbReference>
<dbReference type="PANTHER" id="PTHR43767">
    <property type="entry name" value="LONG-CHAIN-FATTY-ACID--COA LIGASE"/>
    <property type="match status" value="1"/>
</dbReference>
<name>A0A017TCU4_9BACT</name>
<dbReference type="InterPro" id="IPR042099">
    <property type="entry name" value="ANL_N_sf"/>
</dbReference>
<dbReference type="InterPro" id="IPR000873">
    <property type="entry name" value="AMP-dep_synth/lig_dom"/>
</dbReference>
<dbReference type="NCBIfam" id="NF006182">
    <property type="entry name" value="PRK08316.1"/>
    <property type="match status" value="1"/>
</dbReference>
<dbReference type="SUPFAM" id="SSF56801">
    <property type="entry name" value="Acetyl-CoA synthetase-like"/>
    <property type="match status" value="1"/>
</dbReference>
<evidence type="ECO:0000259" key="3">
    <source>
        <dbReference type="Pfam" id="PF13193"/>
    </source>
</evidence>
<dbReference type="CDD" id="cd17631">
    <property type="entry name" value="FACL_FadD13-like"/>
    <property type="match status" value="1"/>
</dbReference>
<keyword evidence="4" id="KW-0436">Ligase</keyword>
<feature type="domain" description="AMP-binding enzyme C-terminal" evidence="3">
    <location>
        <begin position="425"/>
        <end position="501"/>
    </location>
</feature>
<dbReference type="InterPro" id="IPR025110">
    <property type="entry name" value="AMP-bd_C"/>
</dbReference>
<dbReference type="GO" id="GO:0016877">
    <property type="term" value="F:ligase activity, forming carbon-sulfur bonds"/>
    <property type="evidence" value="ECO:0007669"/>
    <property type="project" value="UniProtKB-ARBA"/>
</dbReference>
<protein>
    <submittedName>
        <fullName evidence="4">Long-chain-fatty-acid--CoA ligase</fullName>
    </submittedName>
</protein>
<evidence type="ECO:0000313" key="5">
    <source>
        <dbReference type="Proteomes" id="UP000019678"/>
    </source>
</evidence>
<accession>A0A017TCU4</accession>
<dbReference type="Gene3D" id="3.40.50.12780">
    <property type="entry name" value="N-terminal domain of ligase-like"/>
    <property type="match status" value="1"/>
</dbReference>
<reference evidence="4 5" key="1">
    <citation type="submission" date="2013-05" db="EMBL/GenBank/DDBJ databases">
        <title>Genome assembly of Chondromyces apiculatus DSM 436.</title>
        <authorList>
            <person name="Sharma G."/>
            <person name="Khatri I."/>
            <person name="Kaur C."/>
            <person name="Mayilraj S."/>
            <person name="Subramanian S."/>
        </authorList>
    </citation>
    <scope>NUCLEOTIDE SEQUENCE [LARGE SCALE GENOMIC DNA]</scope>
    <source>
        <strain evidence="4 5">DSM 436</strain>
    </source>
</reference>
<dbReference type="InterPro" id="IPR050237">
    <property type="entry name" value="ATP-dep_AMP-bd_enzyme"/>
</dbReference>
<dbReference type="PANTHER" id="PTHR43767:SF7">
    <property type="entry name" value="MEDIUM_LONG-CHAIN-FATTY-ACID--COA LIGASE FADD8"/>
    <property type="match status" value="1"/>
</dbReference>
<keyword evidence="5" id="KW-1185">Reference proteome</keyword>
<comment type="caution">
    <text evidence="4">The sequence shown here is derived from an EMBL/GenBank/DDBJ whole genome shotgun (WGS) entry which is preliminary data.</text>
</comment>
<dbReference type="STRING" id="1192034.CAP_1449"/>
<proteinExistence type="predicted"/>
<feature type="region of interest" description="Disordered" evidence="1">
    <location>
        <begin position="512"/>
        <end position="535"/>
    </location>
</feature>
<organism evidence="4 5">
    <name type="scientific">Chondromyces apiculatus DSM 436</name>
    <dbReference type="NCBI Taxonomy" id="1192034"/>
    <lineage>
        <taxon>Bacteria</taxon>
        <taxon>Pseudomonadati</taxon>
        <taxon>Myxococcota</taxon>
        <taxon>Polyangia</taxon>
        <taxon>Polyangiales</taxon>
        <taxon>Polyangiaceae</taxon>
        <taxon>Chondromyces</taxon>
    </lineage>
</organism>
<sequence length="535" mass="57585">MQKTMSALGSTVGDILRRSARRAPSAPALHFGERSFTYRQLDEASTRVAAALLARGLCKGDRVAAFGKNSDAYVLLWLGAVKAGLVHVPVNYALAGAELAYIVRQSGARAIFVDPALSAAFAGCGVSVEITGTLRDGEDGSRDVLAWAQAKGELLVLPEGVEDDDVAQLLYTSGTTAAPKGAVMTHRAFVHHYASAAMALEMRGTERQLHALPLYHSAQMHVFLMPSLMLGAPNWILEAPDPARVIAAFAAHDIEAFFAAPTVWIALLAQLDKGAEGARSLRKAFYGASIMPVPILQRLRQLLPDIGFYNCFGQSEIGPLATVLRPEEHDARPASAGRAVAFVDMRVVDDDLRDVAAGEVGEVVYRSPQLCAGYWEKPEETEEAFAGDWFHSGDLARIDAEGFITIVDRKKDIIKTGGILVASREVEEALFTHPAVREVAVIPLPDPRWIEAVTAVVVRKEGSGEVGEAELMAHARQTLAPFKVPKRVIFVEELPRNSAGKLLKRVLKEQFGGAAAEGRDDGRDGVTRHGVSSEG</sequence>
<evidence type="ECO:0000259" key="2">
    <source>
        <dbReference type="Pfam" id="PF00501"/>
    </source>
</evidence>
<dbReference type="Proteomes" id="UP000019678">
    <property type="component" value="Unassembled WGS sequence"/>
</dbReference>
<dbReference type="AlphaFoldDB" id="A0A017TCU4"/>
<dbReference type="Pfam" id="PF00501">
    <property type="entry name" value="AMP-binding"/>
    <property type="match status" value="1"/>
</dbReference>
<dbReference type="InterPro" id="IPR045851">
    <property type="entry name" value="AMP-bd_C_sf"/>
</dbReference>
<feature type="domain" description="AMP-dependent synthetase/ligase" evidence="2">
    <location>
        <begin position="16"/>
        <end position="375"/>
    </location>
</feature>
<dbReference type="EMBL" id="ASRX01000014">
    <property type="protein sequence ID" value="EYF06752.1"/>
    <property type="molecule type" value="Genomic_DNA"/>
</dbReference>
<gene>
    <name evidence="4" type="ORF">CAP_1449</name>
</gene>
<evidence type="ECO:0000256" key="1">
    <source>
        <dbReference type="SAM" id="MobiDB-lite"/>
    </source>
</evidence>
<dbReference type="Pfam" id="PF13193">
    <property type="entry name" value="AMP-binding_C"/>
    <property type="match status" value="1"/>
</dbReference>